<dbReference type="Proteomes" id="UP000297295">
    <property type="component" value="Unassembled WGS sequence"/>
</dbReference>
<evidence type="ECO:0000256" key="1">
    <source>
        <dbReference type="ARBA" id="ARBA00004141"/>
    </source>
</evidence>
<keyword evidence="7" id="KW-1185">Reference proteome</keyword>
<feature type="transmembrane region" description="Helical" evidence="5">
    <location>
        <begin position="44"/>
        <end position="63"/>
    </location>
</feature>
<evidence type="ECO:0000313" key="6">
    <source>
        <dbReference type="EMBL" id="TGC09658.1"/>
    </source>
</evidence>
<dbReference type="PANTHER" id="PTHR36460:SF1">
    <property type="entry name" value="UPF0132 DOMAIN PROTEIN (AFU_ORTHOLOGUE AFUA_3G10255)"/>
    <property type="match status" value="1"/>
</dbReference>
<dbReference type="AlphaFoldDB" id="A0A4E0QS24"/>
<dbReference type="InterPro" id="IPR019109">
    <property type="entry name" value="MamF_MmsF"/>
</dbReference>
<dbReference type="GO" id="GO:0016020">
    <property type="term" value="C:membrane"/>
    <property type="evidence" value="ECO:0007669"/>
    <property type="project" value="UniProtKB-SubCell"/>
</dbReference>
<dbReference type="RefSeq" id="WP_135389170.1">
    <property type="nucleotide sequence ID" value="NZ_PGGK01000004.1"/>
</dbReference>
<reference evidence="6 7" key="1">
    <citation type="submission" date="2017-11" db="EMBL/GenBank/DDBJ databases">
        <title>Isolation and Characterization of Methanogenic Archaea from Saline Meromictic Lake at Siberia.</title>
        <authorList>
            <person name="Shen Y."/>
            <person name="Huang H.-H."/>
            <person name="Lai M.-C."/>
            <person name="Chen S.-C."/>
        </authorList>
    </citation>
    <scope>NUCLEOTIDE SEQUENCE [LARGE SCALE GENOMIC DNA]</scope>
    <source>
        <strain evidence="6 7">SY-01</strain>
    </source>
</reference>
<accession>A0A4E0QS24</accession>
<feature type="transmembrane region" description="Helical" evidence="5">
    <location>
        <begin position="69"/>
        <end position="90"/>
    </location>
</feature>
<proteinExistence type="predicted"/>
<keyword evidence="3 5" id="KW-1133">Transmembrane helix</keyword>
<sequence>MAYDTKLGLDENIVAALCYVGFWITGILILLIEQDNKFVRFHAMQSVMVFLPLSLIVLLVAWIPYVGWIIADFMGFPSMFLVLLLAFLAYRGMKFKLPLIGTYAYRLIYK</sequence>
<evidence type="ECO:0000256" key="4">
    <source>
        <dbReference type="ARBA" id="ARBA00023136"/>
    </source>
</evidence>
<evidence type="ECO:0000256" key="5">
    <source>
        <dbReference type="SAM" id="Phobius"/>
    </source>
</evidence>
<dbReference type="OrthoDB" id="329551at2157"/>
<keyword evidence="4 5" id="KW-0472">Membrane</keyword>
<comment type="caution">
    <text evidence="6">The sequence shown here is derived from an EMBL/GenBank/DDBJ whole genome shotgun (WGS) entry which is preliminary data.</text>
</comment>
<gene>
    <name evidence="6" type="ORF">CUN85_04645</name>
</gene>
<dbReference type="Pfam" id="PF09685">
    <property type="entry name" value="MamF_MmsF"/>
    <property type="match status" value="1"/>
</dbReference>
<evidence type="ECO:0000256" key="3">
    <source>
        <dbReference type="ARBA" id="ARBA00022989"/>
    </source>
</evidence>
<dbReference type="PANTHER" id="PTHR36460">
    <property type="entry name" value="UPF0132 DOMAIN PROTEIN (AFU_ORTHOLOGUE AFUA_3G10255)"/>
    <property type="match status" value="1"/>
</dbReference>
<evidence type="ECO:0000256" key="2">
    <source>
        <dbReference type="ARBA" id="ARBA00022692"/>
    </source>
</evidence>
<evidence type="ECO:0008006" key="8">
    <source>
        <dbReference type="Google" id="ProtNLM"/>
    </source>
</evidence>
<feature type="transmembrane region" description="Helical" evidence="5">
    <location>
        <begin position="12"/>
        <end position="32"/>
    </location>
</feature>
<comment type="subcellular location">
    <subcellularLocation>
        <location evidence="1">Membrane</location>
        <topology evidence="1">Multi-pass membrane protein</topology>
    </subcellularLocation>
</comment>
<name>A0A4E0QS24_9EURY</name>
<organism evidence="6 7">
    <name type="scientific">Methanolobus halotolerans</name>
    <dbReference type="NCBI Taxonomy" id="2052935"/>
    <lineage>
        <taxon>Archaea</taxon>
        <taxon>Methanobacteriati</taxon>
        <taxon>Methanobacteriota</taxon>
        <taxon>Stenosarchaea group</taxon>
        <taxon>Methanomicrobia</taxon>
        <taxon>Methanosarcinales</taxon>
        <taxon>Methanosarcinaceae</taxon>
        <taxon>Methanolobus</taxon>
    </lineage>
</organism>
<keyword evidence="2 5" id="KW-0812">Transmembrane</keyword>
<evidence type="ECO:0000313" key="7">
    <source>
        <dbReference type="Proteomes" id="UP000297295"/>
    </source>
</evidence>
<protein>
    <recommendedName>
        <fullName evidence="8">Chloroplast import component protein (Tic20)</fullName>
    </recommendedName>
</protein>
<dbReference type="EMBL" id="PGGK01000004">
    <property type="protein sequence ID" value="TGC09658.1"/>
    <property type="molecule type" value="Genomic_DNA"/>
</dbReference>